<organism evidence="2 3">
    <name type="scientific">Lymnaea stagnalis</name>
    <name type="common">Great pond snail</name>
    <name type="synonym">Helix stagnalis</name>
    <dbReference type="NCBI Taxonomy" id="6523"/>
    <lineage>
        <taxon>Eukaryota</taxon>
        <taxon>Metazoa</taxon>
        <taxon>Spiralia</taxon>
        <taxon>Lophotrochozoa</taxon>
        <taxon>Mollusca</taxon>
        <taxon>Gastropoda</taxon>
        <taxon>Heterobranchia</taxon>
        <taxon>Euthyneura</taxon>
        <taxon>Panpulmonata</taxon>
        <taxon>Hygrophila</taxon>
        <taxon>Lymnaeoidea</taxon>
        <taxon>Lymnaeidae</taxon>
        <taxon>Lymnaea</taxon>
    </lineage>
</organism>
<dbReference type="PANTHER" id="PTHR21519">
    <property type="entry name" value="PDZ DOMAIN-CONTAINING PROTEIN 8"/>
    <property type="match status" value="1"/>
</dbReference>
<dbReference type="PANTHER" id="PTHR21519:SF1">
    <property type="entry name" value="PDZ DOMAIN-CONTAINING PROTEIN 8"/>
    <property type="match status" value="1"/>
</dbReference>
<protein>
    <submittedName>
        <fullName evidence="2">Uncharacterized protein</fullName>
    </submittedName>
</protein>
<dbReference type="GO" id="GO:1990456">
    <property type="term" value="P:mitochondrion-endoplasmic reticulum membrane tethering"/>
    <property type="evidence" value="ECO:0007669"/>
    <property type="project" value="InterPro"/>
</dbReference>
<dbReference type="InterPro" id="IPR039275">
    <property type="entry name" value="PDZD8"/>
</dbReference>
<accession>A0AAV2HYS8</accession>
<dbReference type="GO" id="GO:0044233">
    <property type="term" value="C:mitochondria-associated endoplasmic reticulum membrane contact site"/>
    <property type="evidence" value="ECO:0007669"/>
    <property type="project" value="InterPro"/>
</dbReference>
<sequence>YFILIYQDAVQSISDHVTVVLVSFLAGVIALLLLQGFLLYGIFKSSPPSPMPKCKEEHKVKLPEFLKSRIHQPNLKHPEDCIWLNFMIQFIFSEMKDSLAVRRYVCR</sequence>
<feature type="non-terminal residue" evidence="2">
    <location>
        <position position="1"/>
    </location>
</feature>
<comment type="caution">
    <text evidence="2">The sequence shown here is derived from an EMBL/GenBank/DDBJ whole genome shotgun (WGS) entry which is preliminary data.</text>
</comment>
<keyword evidence="1" id="KW-0812">Transmembrane</keyword>
<dbReference type="AlphaFoldDB" id="A0AAV2HYS8"/>
<proteinExistence type="predicted"/>
<evidence type="ECO:0000313" key="2">
    <source>
        <dbReference type="EMBL" id="CAL1537945.1"/>
    </source>
</evidence>
<dbReference type="Proteomes" id="UP001497497">
    <property type="component" value="Unassembled WGS sequence"/>
</dbReference>
<dbReference type="GO" id="GO:0005739">
    <property type="term" value="C:mitochondrion"/>
    <property type="evidence" value="ECO:0007669"/>
    <property type="project" value="GOC"/>
</dbReference>
<dbReference type="GO" id="GO:0051560">
    <property type="term" value="P:mitochondrial calcium ion homeostasis"/>
    <property type="evidence" value="ECO:0007669"/>
    <property type="project" value="InterPro"/>
</dbReference>
<name>A0AAV2HYS8_LYMST</name>
<gene>
    <name evidence="2" type="ORF">GSLYS_00011779001</name>
</gene>
<dbReference type="EMBL" id="CAXITT010000279">
    <property type="protein sequence ID" value="CAL1537945.1"/>
    <property type="molecule type" value="Genomic_DNA"/>
</dbReference>
<evidence type="ECO:0000313" key="3">
    <source>
        <dbReference type="Proteomes" id="UP001497497"/>
    </source>
</evidence>
<keyword evidence="1" id="KW-0472">Membrane</keyword>
<reference evidence="2 3" key="1">
    <citation type="submission" date="2024-04" db="EMBL/GenBank/DDBJ databases">
        <authorList>
            <consortium name="Genoscope - CEA"/>
            <person name="William W."/>
        </authorList>
    </citation>
    <scope>NUCLEOTIDE SEQUENCE [LARGE SCALE GENOMIC DNA]</scope>
</reference>
<keyword evidence="3" id="KW-1185">Reference proteome</keyword>
<keyword evidence="1" id="KW-1133">Transmembrane helix</keyword>
<feature type="transmembrane region" description="Helical" evidence="1">
    <location>
        <begin position="20"/>
        <end position="43"/>
    </location>
</feature>
<evidence type="ECO:0000256" key="1">
    <source>
        <dbReference type="SAM" id="Phobius"/>
    </source>
</evidence>